<evidence type="ECO:0000256" key="4">
    <source>
        <dbReference type="ARBA" id="ARBA00022679"/>
    </source>
</evidence>
<dbReference type="GO" id="GO:0007346">
    <property type="term" value="P:regulation of mitotic cell cycle"/>
    <property type="evidence" value="ECO:0007669"/>
    <property type="project" value="TreeGrafter"/>
</dbReference>
<dbReference type="GO" id="GO:0005737">
    <property type="term" value="C:cytoplasm"/>
    <property type="evidence" value="ECO:0007669"/>
    <property type="project" value="TreeGrafter"/>
</dbReference>
<name>A0A3B3Z613_9GOBI</name>
<keyword evidence="6" id="KW-0418">Kinase</keyword>
<reference evidence="13" key="1">
    <citation type="submission" date="2025-08" db="UniProtKB">
        <authorList>
            <consortium name="Ensembl"/>
        </authorList>
    </citation>
    <scope>IDENTIFICATION</scope>
</reference>
<evidence type="ECO:0000256" key="1">
    <source>
        <dbReference type="ARBA" id="ARBA00005505"/>
    </source>
</evidence>
<accession>A0A3B3Z613</accession>
<dbReference type="Proteomes" id="UP000261520">
    <property type="component" value="Unplaced"/>
</dbReference>
<evidence type="ECO:0000259" key="12">
    <source>
        <dbReference type="PROSITE" id="PS50011"/>
    </source>
</evidence>
<dbReference type="InterPro" id="IPR051138">
    <property type="entry name" value="PIM_Ser/Thr_kinase"/>
</dbReference>
<dbReference type="InterPro" id="IPR011009">
    <property type="entry name" value="Kinase-like_dom_sf"/>
</dbReference>
<dbReference type="InterPro" id="IPR017441">
    <property type="entry name" value="Protein_kinase_ATP_BS"/>
</dbReference>
<keyword evidence="7 10" id="KW-0067">ATP-binding</keyword>
<evidence type="ECO:0000256" key="10">
    <source>
        <dbReference type="PROSITE-ProRule" id="PRU10141"/>
    </source>
</evidence>
<dbReference type="GO" id="GO:0043066">
    <property type="term" value="P:negative regulation of apoptotic process"/>
    <property type="evidence" value="ECO:0007669"/>
    <property type="project" value="TreeGrafter"/>
</dbReference>
<dbReference type="PROSITE" id="PS00107">
    <property type="entry name" value="PROTEIN_KINASE_ATP"/>
    <property type="match status" value="1"/>
</dbReference>
<comment type="similarity">
    <text evidence="1">Belongs to the protein kinase superfamily. CAMK Ser/Thr protein kinase family. PIM subfamily.</text>
</comment>
<comment type="catalytic activity">
    <reaction evidence="8">
        <text>L-threonyl-[protein] + ATP = O-phospho-L-threonyl-[protein] + ADP + H(+)</text>
        <dbReference type="Rhea" id="RHEA:46608"/>
        <dbReference type="Rhea" id="RHEA-COMP:11060"/>
        <dbReference type="Rhea" id="RHEA-COMP:11605"/>
        <dbReference type="ChEBI" id="CHEBI:15378"/>
        <dbReference type="ChEBI" id="CHEBI:30013"/>
        <dbReference type="ChEBI" id="CHEBI:30616"/>
        <dbReference type="ChEBI" id="CHEBI:61977"/>
        <dbReference type="ChEBI" id="CHEBI:456216"/>
        <dbReference type="EC" id="2.7.11.1"/>
    </reaction>
</comment>
<evidence type="ECO:0000313" key="14">
    <source>
        <dbReference type="Proteomes" id="UP000261520"/>
    </source>
</evidence>
<evidence type="ECO:0000256" key="8">
    <source>
        <dbReference type="ARBA" id="ARBA00047899"/>
    </source>
</evidence>
<feature type="domain" description="Protein kinase" evidence="12">
    <location>
        <begin position="30"/>
        <end position="179"/>
    </location>
</feature>
<evidence type="ECO:0000256" key="6">
    <source>
        <dbReference type="ARBA" id="ARBA00022777"/>
    </source>
</evidence>
<evidence type="ECO:0000256" key="3">
    <source>
        <dbReference type="ARBA" id="ARBA00022527"/>
    </source>
</evidence>
<keyword evidence="4" id="KW-0808">Transferase</keyword>
<dbReference type="PROSITE" id="PS50011">
    <property type="entry name" value="PROTEIN_KINASE_DOM"/>
    <property type="match status" value="1"/>
</dbReference>
<feature type="chain" id="PRO_5017219202" description="non-specific serine/threonine protein kinase" evidence="11">
    <location>
        <begin position="25"/>
        <end position="179"/>
    </location>
</feature>
<dbReference type="PANTHER" id="PTHR22984:SF11">
    <property type="entry name" value="AURORA KINASE-RELATED"/>
    <property type="match status" value="1"/>
</dbReference>
<dbReference type="STRING" id="409849.ENSPMGP00000000038"/>
<dbReference type="GO" id="GO:0005524">
    <property type="term" value="F:ATP binding"/>
    <property type="evidence" value="ECO:0007669"/>
    <property type="project" value="UniProtKB-UniRule"/>
</dbReference>
<dbReference type="Gene3D" id="3.30.200.20">
    <property type="entry name" value="Phosphorylase Kinase, domain 1"/>
    <property type="match status" value="1"/>
</dbReference>
<dbReference type="SUPFAM" id="SSF56112">
    <property type="entry name" value="Protein kinase-like (PK-like)"/>
    <property type="match status" value="1"/>
</dbReference>
<evidence type="ECO:0000256" key="5">
    <source>
        <dbReference type="ARBA" id="ARBA00022741"/>
    </source>
</evidence>
<comment type="catalytic activity">
    <reaction evidence="9">
        <text>L-seryl-[protein] + ATP = O-phospho-L-seryl-[protein] + ADP + H(+)</text>
        <dbReference type="Rhea" id="RHEA:17989"/>
        <dbReference type="Rhea" id="RHEA-COMP:9863"/>
        <dbReference type="Rhea" id="RHEA-COMP:11604"/>
        <dbReference type="ChEBI" id="CHEBI:15378"/>
        <dbReference type="ChEBI" id="CHEBI:29999"/>
        <dbReference type="ChEBI" id="CHEBI:30616"/>
        <dbReference type="ChEBI" id="CHEBI:83421"/>
        <dbReference type="ChEBI" id="CHEBI:456216"/>
        <dbReference type="EC" id="2.7.11.1"/>
    </reaction>
</comment>
<feature type="signal peptide" evidence="11">
    <location>
        <begin position="1"/>
        <end position="24"/>
    </location>
</feature>
<feature type="binding site" evidence="10">
    <location>
        <position position="59"/>
    </location>
    <ligand>
        <name>ATP</name>
        <dbReference type="ChEBI" id="CHEBI:30616"/>
    </ligand>
</feature>
<dbReference type="EC" id="2.7.11.1" evidence="2"/>
<protein>
    <recommendedName>
        <fullName evidence="2">non-specific serine/threonine protein kinase</fullName>
        <ecNumber evidence="2">2.7.11.1</ecNumber>
    </recommendedName>
</protein>
<organism evidence="13 14">
    <name type="scientific">Periophthalmus magnuspinnatus</name>
    <dbReference type="NCBI Taxonomy" id="409849"/>
    <lineage>
        <taxon>Eukaryota</taxon>
        <taxon>Metazoa</taxon>
        <taxon>Chordata</taxon>
        <taxon>Craniata</taxon>
        <taxon>Vertebrata</taxon>
        <taxon>Euteleostomi</taxon>
        <taxon>Actinopterygii</taxon>
        <taxon>Neopterygii</taxon>
        <taxon>Teleostei</taxon>
        <taxon>Neoteleostei</taxon>
        <taxon>Acanthomorphata</taxon>
        <taxon>Gobiaria</taxon>
        <taxon>Gobiiformes</taxon>
        <taxon>Gobioidei</taxon>
        <taxon>Gobiidae</taxon>
        <taxon>Oxudercinae</taxon>
        <taxon>Periophthalmus</taxon>
    </lineage>
</organism>
<evidence type="ECO:0000313" key="13">
    <source>
        <dbReference type="Ensembl" id="ENSPMGP00000000038.1"/>
    </source>
</evidence>
<reference evidence="13" key="2">
    <citation type="submission" date="2025-09" db="UniProtKB">
        <authorList>
            <consortium name="Ensembl"/>
        </authorList>
    </citation>
    <scope>IDENTIFICATION</scope>
</reference>
<dbReference type="GO" id="GO:0004674">
    <property type="term" value="F:protein serine/threonine kinase activity"/>
    <property type="evidence" value="ECO:0007669"/>
    <property type="project" value="UniProtKB-KW"/>
</dbReference>
<dbReference type="AlphaFoldDB" id="A0A3B3Z613"/>
<keyword evidence="14" id="KW-1185">Reference proteome</keyword>
<dbReference type="PANTHER" id="PTHR22984">
    <property type="entry name" value="SERINE/THREONINE-PROTEIN KINASE PIM"/>
    <property type="match status" value="1"/>
</dbReference>
<evidence type="ECO:0000256" key="11">
    <source>
        <dbReference type="SAM" id="SignalP"/>
    </source>
</evidence>
<evidence type="ECO:0000256" key="9">
    <source>
        <dbReference type="ARBA" id="ARBA00048679"/>
    </source>
</evidence>
<sequence>FSGGRFSAFLTLAMSLSIEHLVLFDTPSKYRELDILGSGGFGSVFAGVRLDDAYNVAIKHIPREKDGVEYNLINEVALMVKVSQGNCPATISLLDCYELPEEVILVMERPVPSMDLYDYKEFNGGVTRTHQCAVDTKSRYHCSCAASCLTHSSSLTEHCTLSTASITCDCHERYKYLGL</sequence>
<keyword evidence="3" id="KW-0723">Serine/threonine-protein kinase</keyword>
<keyword evidence="5 10" id="KW-0547">Nucleotide-binding</keyword>
<proteinExistence type="inferred from homology"/>
<dbReference type="InterPro" id="IPR000719">
    <property type="entry name" value="Prot_kinase_dom"/>
</dbReference>
<evidence type="ECO:0000256" key="2">
    <source>
        <dbReference type="ARBA" id="ARBA00012513"/>
    </source>
</evidence>
<dbReference type="Pfam" id="PF00069">
    <property type="entry name" value="Pkinase"/>
    <property type="match status" value="1"/>
</dbReference>
<dbReference type="Ensembl" id="ENSPMGT00000000038.1">
    <property type="protein sequence ID" value="ENSPMGP00000000038.1"/>
    <property type="gene ID" value="ENSPMGG00000000035.1"/>
</dbReference>
<evidence type="ECO:0000256" key="7">
    <source>
        <dbReference type="ARBA" id="ARBA00022840"/>
    </source>
</evidence>
<keyword evidence="11" id="KW-0732">Signal</keyword>